<dbReference type="GO" id="GO:0005886">
    <property type="term" value="C:plasma membrane"/>
    <property type="evidence" value="ECO:0007669"/>
    <property type="project" value="UniProtKB-SubCell"/>
</dbReference>
<dbReference type="PANTHER" id="PTHR40074:SF2">
    <property type="entry name" value="O-ACETYLTRANSFERASE WECH"/>
    <property type="match status" value="1"/>
</dbReference>
<evidence type="ECO:0000256" key="4">
    <source>
        <dbReference type="ARBA" id="ARBA00022692"/>
    </source>
</evidence>
<dbReference type="GO" id="GO:0016413">
    <property type="term" value="F:O-acetyltransferase activity"/>
    <property type="evidence" value="ECO:0007669"/>
    <property type="project" value="TreeGrafter"/>
</dbReference>
<feature type="transmembrane region" description="Helical" evidence="7">
    <location>
        <begin position="7"/>
        <end position="26"/>
    </location>
</feature>
<dbReference type="GeneID" id="73796104"/>
<sequence length="346" mass="39926">MQKKTYCALDIAKFMSAFLVICIHTGPLLDINETANFVLVQIIARIAVPLFFIISGYLFFAKLDNEREWNDYANVTALKHYVFRLGKLYLIWSIFYLPFNYLLVRGDGLHAMTFLRYLRDFFFTGSYYHLWFLPALMVAVCAVYVLRRYVSLTTTIIISALLYLIGMLGNVYPQMIEELPYIGRAYHYYIQLFVTTRNGIFFGMLFISLGAYFAQGRMVVSRSTLGPFIGFVLSLCALFGECFFLREQGYMHDLASMYLMLVPTVAFLFITLLSIDLKVKELYKTLRVLSLLIYVSHLMFVVVVTALFPTMNALLQYGIVALSSLLFALIIYTLAKHFPIFKHLYA</sequence>
<evidence type="ECO:0000256" key="3">
    <source>
        <dbReference type="ARBA" id="ARBA00022475"/>
    </source>
</evidence>
<dbReference type="GO" id="GO:0009246">
    <property type="term" value="P:enterobacterial common antigen biosynthetic process"/>
    <property type="evidence" value="ECO:0007669"/>
    <property type="project" value="TreeGrafter"/>
</dbReference>
<feature type="transmembrane region" description="Helical" evidence="7">
    <location>
        <begin position="314"/>
        <end position="335"/>
    </location>
</feature>
<protein>
    <submittedName>
        <fullName evidence="9">Surface polysaccharide O-acyltransferase-like enzyme</fullName>
    </submittedName>
</protein>
<feature type="transmembrane region" description="Helical" evidence="7">
    <location>
        <begin position="258"/>
        <end position="277"/>
    </location>
</feature>
<evidence type="ECO:0000256" key="1">
    <source>
        <dbReference type="ARBA" id="ARBA00004651"/>
    </source>
</evidence>
<keyword evidence="9" id="KW-0012">Acyltransferase</keyword>
<dbReference type="Pfam" id="PF01757">
    <property type="entry name" value="Acyl_transf_3"/>
    <property type="match status" value="1"/>
</dbReference>
<comment type="caution">
    <text evidence="9">The sequence shown here is derived from an EMBL/GenBank/DDBJ whole genome shotgun (WGS) entry which is preliminary data.</text>
</comment>
<keyword evidence="5 7" id="KW-1133">Transmembrane helix</keyword>
<feature type="transmembrane region" description="Helical" evidence="7">
    <location>
        <begin position="152"/>
        <end position="172"/>
    </location>
</feature>
<keyword evidence="6 7" id="KW-0472">Membrane</keyword>
<gene>
    <name evidence="9" type="ORF">EDD61_10725</name>
</gene>
<feature type="domain" description="Acyltransferase 3" evidence="8">
    <location>
        <begin position="8"/>
        <end position="332"/>
    </location>
</feature>
<comment type="similarity">
    <text evidence="2">Belongs to the acyltransferase 3 family.</text>
</comment>
<evidence type="ECO:0000256" key="6">
    <source>
        <dbReference type="ARBA" id="ARBA00023136"/>
    </source>
</evidence>
<feature type="transmembrane region" description="Helical" evidence="7">
    <location>
        <begin position="289"/>
        <end position="308"/>
    </location>
</feature>
<dbReference type="RefSeq" id="WP_008687596.1">
    <property type="nucleotide sequence ID" value="NZ_AP024510.1"/>
</dbReference>
<evidence type="ECO:0000313" key="10">
    <source>
        <dbReference type="Proteomes" id="UP000295773"/>
    </source>
</evidence>
<feature type="transmembrane region" description="Helical" evidence="7">
    <location>
        <begin position="81"/>
        <end position="101"/>
    </location>
</feature>
<evidence type="ECO:0000259" key="8">
    <source>
        <dbReference type="Pfam" id="PF01757"/>
    </source>
</evidence>
<organism evidence="9 10">
    <name type="scientific">Longicatena caecimuris</name>
    <dbReference type="NCBI Taxonomy" id="1796635"/>
    <lineage>
        <taxon>Bacteria</taxon>
        <taxon>Bacillati</taxon>
        <taxon>Bacillota</taxon>
        <taxon>Erysipelotrichia</taxon>
        <taxon>Erysipelotrichales</taxon>
        <taxon>Erysipelotrichaceae</taxon>
        <taxon>Longicatena</taxon>
    </lineage>
</organism>
<proteinExistence type="inferred from homology"/>
<evidence type="ECO:0000256" key="5">
    <source>
        <dbReference type="ARBA" id="ARBA00022989"/>
    </source>
</evidence>
<dbReference type="EMBL" id="SMBP01000007">
    <property type="protein sequence ID" value="TCU60336.1"/>
    <property type="molecule type" value="Genomic_DNA"/>
</dbReference>
<feature type="transmembrane region" description="Helical" evidence="7">
    <location>
        <begin position="38"/>
        <end position="60"/>
    </location>
</feature>
<dbReference type="AlphaFoldDB" id="A0A4R3TG66"/>
<keyword evidence="10" id="KW-1185">Reference proteome</keyword>
<accession>A0A4R3TG66</accession>
<evidence type="ECO:0000313" key="9">
    <source>
        <dbReference type="EMBL" id="TCU60336.1"/>
    </source>
</evidence>
<name>A0A4R3TG66_9FIRM</name>
<keyword evidence="3" id="KW-1003">Cell membrane</keyword>
<evidence type="ECO:0000256" key="2">
    <source>
        <dbReference type="ARBA" id="ARBA00007400"/>
    </source>
</evidence>
<comment type="subcellular location">
    <subcellularLocation>
        <location evidence="1">Cell membrane</location>
        <topology evidence="1">Multi-pass membrane protein</topology>
    </subcellularLocation>
</comment>
<evidence type="ECO:0000256" key="7">
    <source>
        <dbReference type="SAM" id="Phobius"/>
    </source>
</evidence>
<keyword evidence="4 7" id="KW-0812">Transmembrane</keyword>
<dbReference type="PANTHER" id="PTHR40074">
    <property type="entry name" value="O-ACETYLTRANSFERASE WECH"/>
    <property type="match status" value="1"/>
</dbReference>
<dbReference type="InterPro" id="IPR002656">
    <property type="entry name" value="Acyl_transf_3_dom"/>
</dbReference>
<reference evidence="9 10" key="1">
    <citation type="submission" date="2019-03" db="EMBL/GenBank/DDBJ databases">
        <title>Genomic Encyclopedia of Type Strains, Phase IV (KMG-IV): sequencing the most valuable type-strain genomes for metagenomic binning, comparative biology and taxonomic classification.</title>
        <authorList>
            <person name="Goeker M."/>
        </authorList>
    </citation>
    <scope>NUCLEOTIDE SEQUENCE [LARGE SCALE GENOMIC DNA]</scope>
    <source>
        <strain evidence="9 10">DSM 29481</strain>
    </source>
</reference>
<feature type="transmembrane region" description="Helical" evidence="7">
    <location>
        <begin position="225"/>
        <end position="246"/>
    </location>
</feature>
<feature type="transmembrane region" description="Helical" evidence="7">
    <location>
        <begin position="192"/>
        <end position="213"/>
    </location>
</feature>
<dbReference type="Proteomes" id="UP000295773">
    <property type="component" value="Unassembled WGS sequence"/>
</dbReference>
<feature type="transmembrane region" description="Helical" evidence="7">
    <location>
        <begin position="121"/>
        <end position="145"/>
    </location>
</feature>
<keyword evidence="9" id="KW-0808">Transferase</keyword>